<sequence length="77" mass="8762">MLQIPSTLTRIGIIRDVSSALEFMHAQGYVHRDIKPANVAKVGLEIRFYGKFTRVFPFSATKAVKEIIDIERCKHVC</sequence>
<dbReference type="PROSITE" id="PS50011">
    <property type="entry name" value="PROTEIN_KINASE_DOM"/>
    <property type="match status" value="1"/>
</dbReference>
<dbReference type="GO" id="GO:0005524">
    <property type="term" value="F:ATP binding"/>
    <property type="evidence" value="ECO:0007669"/>
    <property type="project" value="InterPro"/>
</dbReference>
<feature type="domain" description="Protein kinase" evidence="1">
    <location>
        <begin position="1"/>
        <end position="77"/>
    </location>
</feature>
<dbReference type="GO" id="GO:0004672">
    <property type="term" value="F:protein kinase activity"/>
    <property type="evidence" value="ECO:0007669"/>
    <property type="project" value="InterPro"/>
</dbReference>
<dbReference type="InterPro" id="IPR011009">
    <property type="entry name" value="Kinase-like_dom_sf"/>
</dbReference>
<evidence type="ECO:0000313" key="3">
    <source>
        <dbReference type="Proteomes" id="UP000574390"/>
    </source>
</evidence>
<name>A0A7J6RPV3_PEROL</name>
<dbReference type="SUPFAM" id="SSF56112">
    <property type="entry name" value="Protein kinase-like (PK-like)"/>
    <property type="match status" value="1"/>
</dbReference>
<dbReference type="AlphaFoldDB" id="A0A7J6RPV3"/>
<gene>
    <name evidence="2" type="ORF">FOZ62_030443</name>
</gene>
<organism evidence="2 3">
    <name type="scientific">Perkinsus olseni</name>
    <name type="common">Perkinsus atlanticus</name>
    <dbReference type="NCBI Taxonomy" id="32597"/>
    <lineage>
        <taxon>Eukaryota</taxon>
        <taxon>Sar</taxon>
        <taxon>Alveolata</taxon>
        <taxon>Perkinsozoa</taxon>
        <taxon>Perkinsea</taxon>
        <taxon>Perkinsida</taxon>
        <taxon>Perkinsidae</taxon>
        <taxon>Perkinsus</taxon>
    </lineage>
</organism>
<reference evidence="2 3" key="1">
    <citation type="submission" date="2020-04" db="EMBL/GenBank/DDBJ databases">
        <title>Perkinsus olseni comparative genomics.</title>
        <authorList>
            <person name="Bogema D.R."/>
        </authorList>
    </citation>
    <scope>NUCLEOTIDE SEQUENCE [LARGE SCALE GENOMIC DNA]</scope>
    <source>
        <strain evidence="2">ATCC PRA-205</strain>
    </source>
</reference>
<accession>A0A7J6RPV3</accession>
<comment type="caution">
    <text evidence="2">The sequence shown here is derived from an EMBL/GenBank/DDBJ whole genome shotgun (WGS) entry which is preliminary data.</text>
</comment>
<dbReference type="Proteomes" id="UP000574390">
    <property type="component" value="Unassembled WGS sequence"/>
</dbReference>
<evidence type="ECO:0000313" key="2">
    <source>
        <dbReference type="EMBL" id="KAF4722505.1"/>
    </source>
</evidence>
<dbReference type="EMBL" id="JABANM010020638">
    <property type="protein sequence ID" value="KAF4722505.1"/>
    <property type="molecule type" value="Genomic_DNA"/>
</dbReference>
<dbReference type="InterPro" id="IPR000719">
    <property type="entry name" value="Prot_kinase_dom"/>
</dbReference>
<proteinExistence type="predicted"/>
<protein>
    <recommendedName>
        <fullName evidence="1">Protein kinase domain-containing protein</fullName>
    </recommendedName>
</protein>
<evidence type="ECO:0000259" key="1">
    <source>
        <dbReference type="PROSITE" id="PS50011"/>
    </source>
</evidence>
<dbReference type="Gene3D" id="1.10.510.10">
    <property type="entry name" value="Transferase(Phosphotransferase) domain 1"/>
    <property type="match status" value="1"/>
</dbReference>